<comment type="similarity">
    <text evidence="2">Belongs to the multi antimicrobial extrusion (MATE) (TC 2.A.66.1) family. MepA subfamily.</text>
</comment>
<feature type="transmembrane region" description="Helical" evidence="10">
    <location>
        <begin position="348"/>
        <end position="372"/>
    </location>
</feature>
<comment type="subcellular location">
    <subcellularLocation>
        <location evidence="1">Cell membrane</location>
        <topology evidence="1">Multi-pass membrane protein</topology>
    </subcellularLocation>
</comment>
<dbReference type="GO" id="GO:0015297">
    <property type="term" value="F:antiporter activity"/>
    <property type="evidence" value="ECO:0007669"/>
    <property type="project" value="InterPro"/>
</dbReference>
<dbReference type="AlphaFoldDB" id="A0A6I1MUD9"/>
<dbReference type="InterPro" id="IPR048279">
    <property type="entry name" value="MdtK-like"/>
</dbReference>
<evidence type="ECO:0000256" key="1">
    <source>
        <dbReference type="ARBA" id="ARBA00004651"/>
    </source>
</evidence>
<feature type="transmembrane region" description="Helical" evidence="10">
    <location>
        <begin position="413"/>
        <end position="432"/>
    </location>
</feature>
<gene>
    <name evidence="11" type="ORF">GBZ86_08720</name>
</gene>
<evidence type="ECO:0000256" key="6">
    <source>
        <dbReference type="ARBA" id="ARBA00022692"/>
    </source>
</evidence>
<dbReference type="EMBL" id="WHJC01000113">
    <property type="protein sequence ID" value="MPQ43839.1"/>
    <property type="molecule type" value="Genomic_DNA"/>
</dbReference>
<dbReference type="NCBIfam" id="TIGR00797">
    <property type="entry name" value="matE"/>
    <property type="match status" value="1"/>
</dbReference>
<keyword evidence="8 10" id="KW-0472">Membrane</keyword>
<dbReference type="PIRSF" id="PIRSF006603">
    <property type="entry name" value="DinF"/>
    <property type="match status" value="1"/>
</dbReference>
<feature type="transmembrane region" description="Helical" evidence="10">
    <location>
        <begin position="57"/>
        <end position="80"/>
    </location>
</feature>
<dbReference type="InterPro" id="IPR002528">
    <property type="entry name" value="MATE_fam"/>
</dbReference>
<keyword evidence="7 10" id="KW-1133">Transmembrane helix</keyword>
<dbReference type="GO" id="GO:0042910">
    <property type="term" value="F:xenobiotic transmembrane transporter activity"/>
    <property type="evidence" value="ECO:0007669"/>
    <property type="project" value="InterPro"/>
</dbReference>
<dbReference type="PANTHER" id="PTHR43823">
    <property type="entry name" value="SPORULATION PROTEIN YKVU"/>
    <property type="match status" value="1"/>
</dbReference>
<reference evidence="11 12" key="1">
    <citation type="submission" date="2019-10" db="EMBL/GenBank/DDBJ databases">
        <title>The Genome Sequence of Clostridium tarantellae Isolated from Fish Brain.</title>
        <authorList>
            <person name="Bano L."/>
            <person name="Kiel M."/>
            <person name="Sales G."/>
            <person name="Doxey A.C."/>
            <person name="Mansfield M.J."/>
            <person name="Schiavone M."/>
            <person name="Rossetto O."/>
            <person name="Pirazzini M."/>
            <person name="Dobrindt U."/>
            <person name="Montecucco C."/>
        </authorList>
    </citation>
    <scope>NUCLEOTIDE SEQUENCE [LARGE SCALE GENOMIC DNA]</scope>
    <source>
        <strain evidence="11 12">DSM 3997</strain>
    </source>
</reference>
<feature type="transmembrane region" description="Helical" evidence="10">
    <location>
        <begin position="92"/>
        <end position="115"/>
    </location>
</feature>
<sequence>MEALFSKKFNFSEFMKFVAPAILSMVFISLYTIIDGIFVSTLIGSDALASINITLPIINLIFGIAIMFGTGGSALVAIKLGEKKFKNANKSFSLLFIVAALIGILFSLFCFVFITPICKFLGATESLLPYCISYGRIIAIFIPIFIIKTMLEFFVRTDGNFNFSLLLSIIGGLINIIFDYVFIKILGIGIAGAALATGLGVLISALLGIWYFTSSKSTLKFTKPNFDFNLLRDTLINGSSEMVTELSTAITTLLFNMLTLKYAGENGVAALTIILYAHFLLVSTYLGFSSGIAPLISYNYGAKNTDKLKETYKYSKIFILNSSIIIFIIALLFSKNIVGIFVEQTNDVFYLALSGMKIFSFSFLFVGINIFASSLFTSFSNGKLSAIISFSRTFVFILIGAFILPLIFKINGIWLTVPFSEILTVIISILFIKKYKEKYEF</sequence>
<dbReference type="GO" id="GO:0005886">
    <property type="term" value="C:plasma membrane"/>
    <property type="evidence" value="ECO:0007669"/>
    <property type="project" value="UniProtKB-SubCell"/>
</dbReference>
<feature type="transmembrane region" description="Helical" evidence="10">
    <location>
        <begin position="269"/>
        <end position="296"/>
    </location>
</feature>
<comment type="caution">
    <text evidence="11">The sequence shown here is derived from an EMBL/GenBank/DDBJ whole genome shotgun (WGS) entry which is preliminary data.</text>
</comment>
<proteinExistence type="inferred from homology"/>
<keyword evidence="6 10" id="KW-0812">Transmembrane</keyword>
<feature type="transmembrane region" description="Helical" evidence="10">
    <location>
        <begin position="127"/>
        <end position="151"/>
    </location>
</feature>
<feature type="transmembrane region" description="Helical" evidence="10">
    <location>
        <begin position="189"/>
        <end position="213"/>
    </location>
</feature>
<evidence type="ECO:0000256" key="10">
    <source>
        <dbReference type="SAM" id="Phobius"/>
    </source>
</evidence>
<feature type="transmembrane region" description="Helical" evidence="10">
    <location>
        <begin position="317"/>
        <end position="342"/>
    </location>
</feature>
<dbReference type="OrthoDB" id="9808954at2"/>
<evidence type="ECO:0000256" key="3">
    <source>
        <dbReference type="ARBA" id="ARBA00022106"/>
    </source>
</evidence>
<dbReference type="CDD" id="cd13143">
    <property type="entry name" value="MATE_MepA_like"/>
    <property type="match status" value="1"/>
</dbReference>
<feature type="transmembrane region" description="Helical" evidence="10">
    <location>
        <begin position="242"/>
        <end position="263"/>
    </location>
</feature>
<dbReference type="Proteomes" id="UP000430345">
    <property type="component" value="Unassembled WGS sequence"/>
</dbReference>
<evidence type="ECO:0000313" key="11">
    <source>
        <dbReference type="EMBL" id="MPQ43839.1"/>
    </source>
</evidence>
<dbReference type="InterPro" id="IPR045070">
    <property type="entry name" value="MATE_MepA-like"/>
</dbReference>
<feature type="transmembrane region" description="Helical" evidence="10">
    <location>
        <begin position="163"/>
        <end position="183"/>
    </location>
</feature>
<keyword evidence="12" id="KW-1185">Reference proteome</keyword>
<accession>A0A6I1MUD9</accession>
<dbReference type="Pfam" id="PF01554">
    <property type="entry name" value="MatE"/>
    <property type="match status" value="2"/>
</dbReference>
<evidence type="ECO:0000256" key="8">
    <source>
        <dbReference type="ARBA" id="ARBA00023136"/>
    </source>
</evidence>
<feature type="transmembrane region" description="Helical" evidence="10">
    <location>
        <begin position="384"/>
        <end position="407"/>
    </location>
</feature>
<keyword evidence="5" id="KW-1003">Cell membrane</keyword>
<dbReference type="InterPro" id="IPR051327">
    <property type="entry name" value="MATE_MepA_subfamily"/>
</dbReference>
<keyword evidence="9" id="KW-0046">Antibiotic resistance</keyword>
<dbReference type="GO" id="GO:0046677">
    <property type="term" value="P:response to antibiotic"/>
    <property type="evidence" value="ECO:0007669"/>
    <property type="project" value="UniProtKB-KW"/>
</dbReference>
<evidence type="ECO:0000256" key="2">
    <source>
        <dbReference type="ARBA" id="ARBA00008417"/>
    </source>
</evidence>
<evidence type="ECO:0000313" key="12">
    <source>
        <dbReference type="Proteomes" id="UP000430345"/>
    </source>
</evidence>
<evidence type="ECO:0000256" key="4">
    <source>
        <dbReference type="ARBA" id="ARBA00022448"/>
    </source>
</evidence>
<evidence type="ECO:0000256" key="9">
    <source>
        <dbReference type="ARBA" id="ARBA00023251"/>
    </source>
</evidence>
<keyword evidence="4" id="KW-0813">Transport</keyword>
<name>A0A6I1MUD9_9CLOT</name>
<evidence type="ECO:0000256" key="5">
    <source>
        <dbReference type="ARBA" id="ARBA00022475"/>
    </source>
</evidence>
<protein>
    <recommendedName>
        <fullName evidence="3">Multidrug export protein MepA</fullName>
    </recommendedName>
</protein>
<organism evidence="11 12">
    <name type="scientific">Clostridium tarantellae</name>
    <dbReference type="NCBI Taxonomy" id="39493"/>
    <lineage>
        <taxon>Bacteria</taxon>
        <taxon>Bacillati</taxon>
        <taxon>Bacillota</taxon>
        <taxon>Clostridia</taxon>
        <taxon>Eubacteriales</taxon>
        <taxon>Clostridiaceae</taxon>
        <taxon>Clostridium</taxon>
    </lineage>
</organism>
<dbReference type="RefSeq" id="WP_152889734.1">
    <property type="nucleotide sequence ID" value="NZ_WHJC01000113.1"/>
</dbReference>
<feature type="transmembrane region" description="Helical" evidence="10">
    <location>
        <begin position="21"/>
        <end position="45"/>
    </location>
</feature>
<evidence type="ECO:0000256" key="7">
    <source>
        <dbReference type="ARBA" id="ARBA00022989"/>
    </source>
</evidence>
<dbReference type="PANTHER" id="PTHR43823:SF3">
    <property type="entry name" value="MULTIDRUG EXPORT PROTEIN MEPA"/>
    <property type="match status" value="1"/>
</dbReference>